<organism evidence="1">
    <name type="scientific">Haptolina brevifila</name>
    <dbReference type="NCBI Taxonomy" id="156173"/>
    <lineage>
        <taxon>Eukaryota</taxon>
        <taxon>Haptista</taxon>
        <taxon>Haptophyta</taxon>
        <taxon>Prymnesiophyceae</taxon>
        <taxon>Prymnesiales</taxon>
        <taxon>Prymnesiaceae</taxon>
        <taxon>Haptolina</taxon>
    </lineage>
</organism>
<name>A0A7S2N2R9_9EUKA</name>
<reference evidence="1" key="1">
    <citation type="submission" date="2021-01" db="EMBL/GenBank/DDBJ databases">
        <authorList>
            <person name="Corre E."/>
            <person name="Pelletier E."/>
            <person name="Niang G."/>
            <person name="Scheremetjew M."/>
            <person name="Finn R."/>
            <person name="Kale V."/>
            <person name="Holt S."/>
            <person name="Cochrane G."/>
            <person name="Meng A."/>
            <person name="Brown T."/>
            <person name="Cohen L."/>
        </authorList>
    </citation>
    <scope>NUCLEOTIDE SEQUENCE</scope>
    <source>
        <strain evidence="1">UTEX LB 985</strain>
    </source>
</reference>
<sequence length="208" mass="22727">MAMAASASSAGGARVFTTTLTSRRFPALRTLTAEDVEVMVMPPAASPGKTKVADGTADSHLFDPNLVKPSAVSSLGSARAPKAGGVGTGAARMEPRKPFCPCNPSEARDTITLERHGYVGLHSPYDNAHRLQLEEHDAHEKGVLGGPYDPNAWSKARKAIEVNYFLNSPDAETIEAERRYIREKANRNMVEYYRRMHTSLSLQRETRS</sequence>
<protein>
    <submittedName>
        <fullName evidence="1">Uncharacterized protein</fullName>
    </submittedName>
</protein>
<proteinExistence type="predicted"/>
<dbReference type="AlphaFoldDB" id="A0A7S2N2R9"/>
<gene>
    <name evidence="1" type="ORF">CBRE1094_LOCUS33255</name>
</gene>
<accession>A0A7S2N2R9</accession>
<evidence type="ECO:0000313" key="1">
    <source>
        <dbReference type="EMBL" id="CAD9516501.1"/>
    </source>
</evidence>
<dbReference type="EMBL" id="HBGU01061179">
    <property type="protein sequence ID" value="CAD9516501.1"/>
    <property type="molecule type" value="Transcribed_RNA"/>
</dbReference>